<protein>
    <submittedName>
        <fullName evidence="2">Chromosome replication initiation inhibitor protein</fullName>
    </submittedName>
</protein>
<proteinExistence type="predicted"/>
<evidence type="ECO:0000313" key="3">
    <source>
        <dbReference type="Proteomes" id="UP000327424"/>
    </source>
</evidence>
<gene>
    <name evidence="2" type="ORF">FR932_11750</name>
</gene>
<dbReference type="KEGG" id="mmaa:FR932_11750"/>
<keyword evidence="1" id="KW-1133">Transmembrane helix</keyword>
<dbReference type="AlphaFoldDB" id="A0A5J6WMJ5"/>
<dbReference type="OrthoDB" id="6402221at2"/>
<dbReference type="Proteomes" id="UP000327424">
    <property type="component" value="Chromosome"/>
</dbReference>
<evidence type="ECO:0000256" key="1">
    <source>
        <dbReference type="SAM" id="Phobius"/>
    </source>
</evidence>
<organism evidence="2 3">
    <name type="scientific">Moritella marina ATCC 15381</name>
    <dbReference type="NCBI Taxonomy" id="1202962"/>
    <lineage>
        <taxon>Bacteria</taxon>
        <taxon>Pseudomonadati</taxon>
        <taxon>Pseudomonadota</taxon>
        <taxon>Gammaproteobacteria</taxon>
        <taxon>Alteromonadales</taxon>
        <taxon>Moritellaceae</taxon>
        <taxon>Moritella</taxon>
    </lineage>
</organism>
<feature type="transmembrane region" description="Helical" evidence="1">
    <location>
        <begin position="6"/>
        <end position="24"/>
    </location>
</feature>
<name>A0A5J6WMJ5_MORMI</name>
<keyword evidence="1" id="KW-0472">Membrane</keyword>
<reference evidence="2 3" key="1">
    <citation type="submission" date="2019-09" db="EMBL/GenBank/DDBJ databases">
        <title>Hybrid Assembly of the complete Genome of the Deep-Sea Bacterium Moritella marina from long Nanopore and Illumina reads.</title>
        <authorList>
            <person name="Magin S."/>
            <person name="Georgoulis A."/>
            <person name="Papadimitriou K."/>
            <person name="Iliakis G."/>
            <person name="Vorgias C.E."/>
        </authorList>
    </citation>
    <scope>NUCLEOTIDE SEQUENCE [LARGE SCALE GENOMIC DNA]</scope>
    <source>
        <strain evidence="2 3">MP-1</strain>
    </source>
</reference>
<accession>A0A5J6WMJ5</accession>
<evidence type="ECO:0000313" key="2">
    <source>
        <dbReference type="EMBL" id="QFI38471.1"/>
    </source>
</evidence>
<dbReference type="RefSeq" id="WP_019442920.1">
    <property type="nucleotide sequence ID" value="NZ_ALOE01000038.1"/>
</dbReference>
<keyword evidence="3" id="KW-1185">Reference proteome</keyword>
<sequence length="55" mass="6136">MFSLLLRVISPFFIFLGIMFLYSYGTGQDSRQILDALLDLVSLVGAHIADAFNQP</sequence>
<dbReference type="EMBL" id="CP044399">
    <property type="protein sequence ID" value="QFI38471.1"/>
    <property type="molecule type" value="Genomic_DNA"/>
</dbReference>
<keyword evidence="1" id="KW-0812">Transmembrane</keyword>